<gene>
    <name evidence="1" type="ORF">CR513_08309</name>
</gene>
<organism evidence="1 2">
    <name type="scientific">Mucuna pruriens</name>
    <name type="common">Velvet bean</name>
    <name type="synonym">Dolichos pruriens</name>
    <dbReference type="NCBI Taxonomy" id="157652"/>
    <lineage>
        <taxon>Eukaryota</taxon>
        <taxon>Viridiplantae</taxon>
        <taxon>Streptophyta</taxon>
        <taxon>Embryophyta</taxon>
        <taxon>Tracheophyta</taxon>
        <taxon>Spermatophyta</taxon>
        <taxon>Magnoliopsida</taxon>
        <taxon>eudicotyledons</taxon>
        <taxon>Gunneridae</taxon>
        <taxon>Pentapetalae</taxon>
        <taxon>rosids</taxon>
        <taxon>fabids</taxon>
        <taxon>Fabales</taxon>
        <taxon>Fabaceae</taxon>
        <taxon>Papilionoideae</taxon>
        <taxon>50 kb inversion clade</taxon>
        <taxon>NPAAA clade</taxon>
        <taxon>indigoferoid/millettioid clade</taxon>
        <taxon>Phaseoleae</taxon>
        <taxon>Mucuna</taxon>
    </lineage>
</organism>
<dbReference type="Proteomes" id="UP000257109">
    <property type="component" value="Unassembled WGS sequence"/>
</dbReference>
<reference evidence="1" key="1">
    <citation type="submission" date="2018-05" db="EMBL/GenBank/DDBJ databases">
        <title>Draft genome of Mucuna pruriens seed.</title>
        <authorList>
            <person name="Nnadi N.E."/>
            <person name="Vos R."/>
            <person name="Hasami M.H."/>
            <person name="Devisetty U.K."/>
            <person name="Aguiy J.C."/>
        </authorList>
    </citation>
    <scope>NUCLEOTIDE SEQUENCE [LARGE SCALE GENOMIC DNA]</scope>
    <source>
        <strain evidence="1">JCA_2017</strain>
    </source>
</reference>
<evidence type="ECO:0000313" key="2">
    <source>
        <dbReference type="Proteomes" id="UP000257109"/>
    </source>
</evidence>
<comment type="caution">
    <text evidence="1">The sequence shown here is derived from an EMBL/GenBank/DDBJ whole genome shotgun (WGS) entry which is preliminary data.</text>
</comment>
<protein>
    <recommendedName>
        <fullName evidence="3">Integrase zinc-binding domain-containing protein</fullName>
    </recommendedName>
</protein>
<sequence>MSTVHHRENGESEKMDMVTSTFPQGASRAYKEKLESDAKYCIWDDQYLWRLYNDQIIYRYIMDPEIQLVLHFYHSASRGGHYGSSRTSQKVLNYGFY</sequence>
<keyword evidence="2" id="KW-1185">Reference proteome</keyword>
<evidence type="ECO:0008006" key="3">
    <source>
        <dbReference type="Google" id="ProtNLM"/>
    </source>
</evidence>
<dbReference type="AlphaFoldDB" id="A0A371HXP3"/>
<proteinExistence type="predicted"/>
<evidence type="ECO:0000313" key="1">
    <source>
        <dbReference type="EMBL" id="RDY07560.1"/>
    </source>
</evidence>
<dbReference type="OrthoDB" id="1430787at2759"/>
<dbReference type="EMBL" id="QJKJ01001442">
    <property type="protein sequence ID" value="RDY07560.1"/>
    <property type="molecule type" value="Genomic_DNA"/>
</dbReference>
<accession>A0A371HXP3</accession>
<feature type="non-terminal residue" evidence="1">
    <location>
        <position position="1"/>
    </location>
</feature>
<name>A0A371HXP3_MUCPR</name>